<dbReference type="Proteomes" id="UP001244341">
    <property type="component" value="Chromosome 7b"/>
</dbReference>
<dbReference type="EMBL" id="CP126214">
    <property type="protein sequence ID" value="WIA15875.1"/>
    <property type="molecule type" value="Genomic_DNA"/>
</dbReference>
<sequence>MYAAPSLRHTVRHNSCGSVLYLIQCSRSSCVEEHDEDLYVDCHGEENDAVEHMVRDALRKLDGTWLFNATAPGSKQQQSSSGIALFSTLEAANELAGQLFKEMLANPPFDGEADDDDDEEEEEEEEAEKPKLSKKKAADGQVKWEATLRYNYDPLTAGQLKNVVESTLVVKVVPATVC</sequence>
<name>A0ABY8U3T4_TETOB</name>
<feature type="region of interest" description="Disordered" evidence="1">
    <location>
        <begin position="106"/>
        <end position="140"/>
    </location>
</feature>
<keyword evidence="3" id="KW-1185">Reference proteome</keyword>
<gene>
    <name evidence="2" type="ORF">OEZ85_012627</name>
</gene>
<evidence type="ECO:0000313" key="2">
    <source>
        <dbReference type="EMBL" id="WIA15875.1"/>
    </source>
</evidence>
<reference evidence="2 3" key="1">
    <citation type="submission" date="2023-05" db="EMBL/GenBank/DDBJ databases">
        <title>A 100% complete, gapless, phased diploid assembly of the Scenedesmus obliquus UTEX 3031 genome.</title>
        <authorList>
            <person name="Biondi T.C."/>
            <person name="Hanschen E.R."/>
            <person name="Kwon T."/>
            <person name="Eng W."/>
            <person name="Kruse C.P.S."/>
            <person name="Koehler S.I."/>
            <person name="Kunde Y."/>
            <person name="Gleasner C.D."/>
            <person name="You Mak K.T."/>
            <person name="Polle J."/>
            <person name="Hovde B.T."/>
            <person name="Starkenburg S.R."/>
        </authorList>
    </citation>
    <scope>NUCLEOTIDE SEQUENCE [LARGE SCALE GENOMIC DNA]</scope>
    <source>
        <strain evidence="2 3">DOE0152z</strain>
    </source>
</reference>
<proteinExistence type="predicted"/>
<organism evidence="2 3">
    <name type="scientific">Tetradesmus obliquus</name>
    <name type="common">Green alga</name>
    <name type="synonym">Acutodesmus obliquus</name>
    <dbReference type="NCBI Taxonomy" id="3088"/>
    <lineage>
        <taxon>Eukaryota</taxon>
        <taxon>Viridiplantae</taxon>
        <taxon>Chlorophyta</taxon>
        <taxon>core chlorophytes</taxon>
        <taxon>Chlorophyceae</taxon>
        <taxon>CS clade</taxon>
        <taxon>Sphaeropleales</taxon>
        <taxon>Scenedesmaceae</taxon>
        <taxon>Tetradesmus</taxon>
    </lineage>
</organism>
<evidence type="ECO:0000256" key="1">
    <source>
        <dbReference type="SAM" id="MobiDB-lite"/>
    </source>
</evidence>
<feature type="compositionally biased region" description="Acidic residues" evidence="1">
    <location>
        <begin position="111"/>
        <end position="127"/>
    </location>
</feature>
<evidence type="ECO:0000313" key="3">
    <source>
        <dbReference type="Proteomes" id="UP001244341"/>
    </source>
</evidence>
<accession>A0ABY8U3T4</accession>
<protein>
    <submittedName>
        <fullName evidence="2">Uncharacterized protein</fullName>
    </submittedName>
</protein>